<dbReference type="PROSITE" id="PS00189">
    <property type="entry name" value="LIPOYL"/>
    <property type="match status" value="1"/>
</dbReference>
<dbReference type="SUPFAM" id="SSF51230">
    <property type="entry name" value="Single hybrid motif"/>
    <property type="match status" value="1"/>
</dbReference>
<feature type="domain" description="Lipoyl-binding" evidence="5">
    <location>
        <begin position="2"/>
        <end position="58"/>
    </location>
</feature>
<keyword evidence="3" id="KW-0450">Lipoyl</keyword>
<comment type="cofactor">
    <cofactor evidence="1">
        <name>(R)-lipoate</name>
        <dbReference type="ChEBI" id="CHEBI:83088"/>
    </cofactor>
</comment>
<dbReference type="InterPro" id="IPR011053">
    <property type="entry name" value="Single_hybrid_motif"/>
</dbReference>
<dbReference type="InterPro" id="IPR000089">
    <property type="entry name" value="Biotin_lipoyl"/>
</dbReference>
<dbReference type="GO" id="GO:0031405">
    <property type="term" value="F:lipoic acid binding"/>
    <property type="evidence" value="ECO:0007669"/>
    <property type="project" value="TreeGrafter"/>
</dbReference>
<dbReference type="CDD" id="cd06849">
    <property type="entry name" value="lipoyl_domain"/>
    <property type="match status" value="1"/>
</dbReference>
<evidence type="ECO:0000256" key="3">
    <source>
        <dbReference type="ARBA" id="ARBA00022823"/>
    </source>
</evidence>
<dbReference type="InterPro" id="IPR050743">
    <property type="entry name" value="2-oxoacid_DH_E2_comp"/>
</dbReference>
<evidence type="ECO:0000256" key="1">
    <source>
        <dbReference type="ARBA" id="ARBA00001938"/>
    </source>
</evidence>
<dbReference type="EMBL" id="LAZR01048604">
    <property type="protein sequence ID" value="KKK91547.1"/>
    <property type="molecule type" value="Genomic_DNA"/>
</dbReference>
<dbReference type="PROSITE" id="PS50968">
    <property type="entry name" value="BIOTINYL_LIPOYL"/>
    <property type="match status" value="1"/>
</dbReference>
<protein>
    <recommendedName>
        <fullName evidence="5">Lipoyl-binding domain-containing protein</fullName>
    </recommendedName>
</protein>
<sequence length="58" mass="6105">MSRPFKLPDLGEGIHEGEIIAVIVSVGDQVTEGDPILEVETDKAAVEIPSPFTGTVEA</sequence>
<feature type="non-terminal residue" evidence="6">
    <location>
        <position position="58"/>
    </location>
</feature>
<keyword evidence="2" id="KW-0808">Transferase</keyword>
<dbReference type="GO" id="GO:0005737">
    <property type="term" value="C:cytoplasm"/>
    <property type="evidence" value="ECO:0007669"/>
    <property type="project" value="TreeGrafter"/>
</dbReference>
<proteinExistence type="predicted"/>
<evidence type="ECO:0000313" key="6">
    <source>
        <dbReference type="EMBL" id="KKK91547.1"/>
    </source>
</evidence>
<keyword evidence="4" id="KW-0012">Acyltransferase</keyword>
<gene>
    <name evidence="6" type="ORF">LCGC14_2711880</name>
</gene>
<dbReference type="PANTHER" id="PTHR43178:SF5">
    <property type="entry name" value="LIPOAMIDE ACYLTRANSFERASE COMPONENT OF BRANCHED-CHAIN ALPHA-KETO ACID DEHYDROGENASE COMPLEX, MITOCHONDRIAL"/>
    <property type="match status" value="1"/>
</dbReference>
<dbReference type="PANTHER" id="PTHR43178">
    <property type="entry name" value="DIHYDROLIPOAMIDE ACETYLTRANSFERASE COMPONENT OF PYRUVATE DEHYDROGENASE COMPLEX"/>
    <property type="match status" value="1"/>
</dbReference>
<accession>A0A0F8ZCN2</accession>
<dbReference type="InterPro" id="IPR003016">
    <property type="entry name" value="2-oxoA_DH_lipoyl-BS"/>
</dbReference>
<name>A0A0F8ZCN2_9ZZZZ</name>
<evidence type="ECO:0000256" key="4">
    <source>
        <dbReference type="ARBA" id="ARBA00023315"/>
    </source>
</evidence>
<evidence type="ECO:0000259" key="5">
    <source>
        <dbReference type="PROSITE" id="PS50968"/>
    </source>
</evidence>
<dbReference type="Pfam" id="PF00364">
    <property type="entry name" value="Biotin_lipoyl"/>
    <property type="match status" value="1"/>
</dbReference>
<dbReference type="GO" id="GO:0016407">
    <property type="term" value="F:acetyltransferase activity"/>
    <property type="evidence" value="ECO:0007669"/>
    <property type="project" value="TreeGrafter"/>
</dbReference>
<comment type="caution">
    <text evidence="6">The sequence shown here is derived from an EMBL/GenBank/DDBJ whole genome shotgun (WGS) entry which is preliminary data.</text>
</comment>
<dbReference type="Gene3D" id="2.40.50.100">
    <property type="match status" value="1"/>
</dbReference>
<dbReference type="AlphaFoldDB" id="A0A0F8ZCN2"/>
<organism evidence="6">
    <name type="scientific">marine sediment metagenome</name>
    <dbReference type="NCBI Taxonomy" id="412755"/>
    <lineage>
        <taxon>unclassified sequences</taxon>
        <taxon>metagenomes</taxon>
        <taxon>ecological metagenomes</taxon>
    </lineage>
</organism>
<reference evidence="6" key="1">
    <citation type="journal article" date="2015" name="Nature">
        <title>Complex archaea that bridge the gap between prokaryotes and eukaryotes.</title>
        <authorList>
            <person name="Spang A."/>
            <person name="Saw J.H."/>
            <person name="Jorgensen S.L."/>
            <person name="Zaremba-Niedzwiedzka K."/>
            <person name="Martijn J."/>
            <person name="Lind A.E."/>
            <person name="van Eijk R."/>
            <person name="Schleper C."/>
            <person name="Guy L."/>
            <person name="Ettema T.J."/>
        </authorList>
    </citation>
    <scope>NUCLEOTIDE SEQUENCE</scope>
</reference>
<evidence type="ECO:0000256" key="2">
    <source>
        <dbReference type="ARBA" id="ARBA00022679"/>
    </source>
</evidence>